<feature type="domain" description="SANT" evidence="2">
    <location>
        <begin position="321"/>
        <end position="372"/>
    </location>
</feature>
<feature type="region of interest" description="Disordered" evidence="1">
    <location>
        <begin position="55"/>
        <end position="135"/>
    </location>
</feature>
<sequence length="660" mass="72709">MIRCRCTRIISWHQECTSSVRSNASTASLLHLLKAEIEAAALDFRLSLSSESLLSSGSSSTKDSNDGSGSNDSSQKSGVVPSLFEEEEESEEEDVDGQEEVDDDDGEFDDEEEEEVFVDEPFDMLPEYGDDDEYGVVGRSVKKRKQKGVFLVPKRQREASKTRKKKHLRSLSIAPNDDEDEFEKWQREVTETEVCDDPLEGMNLGRSRPRKFVLHAFQLKATQKKNRLIFWKKVRKKWRLGVANRVDNAIGGTAAADVLAGICGSLSSEAISSCVTTSFDLVEGYRERKCQKFDSVKRPSTSDDTQNVDEETCSDDSCGETDPADWTDEEKSIFIRAVSSYGKDFAMISRCVRTRSRDQCKVFFSKARKCVGLDLLHPAPGHSGTPVSDDANGGGSDMDDACVIEMGSATCNEKLRYKVDEDLPLPVANSKHDKSTDVERIHLHTDLNKVVDNSVMEMLDRKDSKMVEASVSGSCQESGRPGLTVDVNSQTMNMTEIQKIPVSSVRGQAIVESVSIGHAVEAVTSNSHGNGIGDHLVGSKLFVPENSPSGQSSNKSIAAQHPVNVDKEASVLDYPETPFIESFPHVSDSAAPSSVMATEFIFVKKGNQDRFSSTLDLQDCTNKQGETSAGRDDFLQQIHSQPIDKTEVEQELLIFAFDPG</sequence>
<organism evidence="3 4">
    <name type="scientific">Turnera subulata</name>
    <dbReference type="NCBI Taxonomy" id="218843"/>
    <lineage>
        <taxon>Eukaryota</taxon>
        <taxon>Viridiplantae</taxon>
        <taxon>Streptophyta</taxon>
        <taxon>Embryophyta</taxon>
        <taxon>Tracheophyta</taxon>
        <taxon>Spermatophyta</taxon>
        <taxon>Magnoliopsida</taxon>
        <taxon>eudicotyledons</taxon>
        <taxon>Gunneridae</taxon>
        <taxon>Pentapetalae</taxon>
        <taxon>rosids</taxon>
        <taxon>fabids</taxon>
        <taxon>Malpighiales</taxon>
        <taxon>Passifloraceae</taxon>
        <taxon>Turnera</taxon>
    </lineage>
</organism>
<dbReference type="Pfam" id="PF00249">
    <property type="entry name" value="Myb_DNA-binding"/>
    <property type="match status" value="1"/>
</dbReference>
<dbReference type="Proteomes" id="UP001141552">
    <property type="component" value="Unassembled WGS sequence"/>
</dbReference>
<feature type="compositionally biased region" description="Low complexity" evidence="1">
    <location>
        <begin position="55"/>
        <end position="78"/>
    </location>
</feature>
<comment type="caution">
    <text evidence="3">The sequence shown here is derived from an EMBL/GenBank/DDBJ whole genome shotgun (WGS) entry which is preliminary data.</text>
</comment>
<feature type="compositionally biased region" description="Acidic residues" evidence="1">
    <location>
        <begin position="84"/>
        <end position="134"/>
    </location>
</feature>
<dbReference type="Gene3D" id="1.20.58.1880">
    <property type="match status" value="1"/>
</dbReference>
<accession>A0A9Q0FV93</accession>
<reference evidence="3" key="2">
    <citation type="journal article" date="2023" name="Plants (Basel)">
        <title>Annotation of the Turnera subulata (Passifloraceae) Draft Genome Reveals the S-Locus Evolved after the Divergence of Turneroideae from Passifloroideae in a Stepwise Manner.</title>
        <authorList>
            <person name="Henning P.M."/>
            <person name="Roalson E.H."/>
            <person name="Mir W."/>
            <person name="McCubbin A.G."/>
            <person name="Shore J.S."/>
        </authorList>
    </citation>
    <scope>NUCLEOTIDE SEQUENCE</scope>
    <source>
        <strain evidence="3">F60SS</strain>
    </source>
</reference>
<feature type="compositionally biased region" description="Acidic residues" evidence="1">
    <location>
        <begin position="306"/>
        <end position="321"/>
    </location>
</feature>
<reference evidence="3" key="1">
    <citation type="submission" date="2022-02" db="EMBL/GenBank/DDBJ databases">
        <authorList>
            <person name="Henning P.M."/>
            <person name="McCubbin A.G."/>
            <person name="Shore J.S."/>
        </authorList>
    </citation>
    <scope>NUCLEOTIDE SEQUENCE</scope>
    <source>
        <strain evidence="3">F60SS</strain>
        <tissue evidence="3">Leaves</tissue>
    </source>
</reference>
<dbReference type="InterPro" id="IPR009057">
    <property type="entry name" value="Homeodomain-like_sf"/>
</dbReference>
<dbReference type="SMART" id="SM00717">
    <property type="entry name" value="SANT"/>
    <property type="match status" value="1"/>
</dbReference>
<gene>
    <name evidence="3" type="ORF">Tsubulata_048468</name>
</gene>
<dbReference type="InterPro" id="IPR001005">
    <property type="entry name" value="SANT/Myb"/>
</dbReference>
<evidence type="ECO:0000256" key="1">
    <source>
        <dbReference type="SAM" id="MobiDB-lite"/>
    </source>
</evidence>
<dbReference type="EMBL" id="JAKUCV010003843">
    <property type="protein sequence ID" value="KAJ4837414.1"/>
    <property type="molecule type" value="Genomic_DNA"/>
</dbReference>
<evidence type="ECO:0000313" key="3">
    <source>
        <dbReference type="EMBL" id="KAJ4837414.1"/>
    </source>
</evidence>
<dbReference type="InterPro" id="IPR017884">
    <property type="entry name" value="SANT_dom"/>
</dbReference>
<feature type="region of interest" description="Disordered" evidence="1">
    <location>
        <begin position="296"/>
        <end position="321"/>
    </location>
</feature>
<dbReference type="PANTHER" id="PTHR47340">
    <property type="entry name" value="DUPLICATED HOMEODOMAIN-LIKE SUPERFAMILY PROTEIN"/>
    <property type="match status" value="1"/>
</dbReference>
<evidence type="ECO:0000313" key="4">
    <source>
        <dbReference type="Proteomes" id="UP001141552"/>
    </source>
</evidence>
<dbReference type="SUPFAM" id="SSF46689">
    <property type="entry name" value="Homeodomain-like"/>
    <property type="match status" value="1"/>
</dbReference>
<evidence type="ECO:0000259" key="2">
    <source>
        <dbReference type="PROSITE" id="PS51293"/>
    </source>
</evidence>
<proteinExistence type="predicted"/>
<dbReference type="CDD" id="cd00167">
    <property type="entry name" value="SANT"/>
    <property type="match status" value="1"/>
</dbReference>
<protein>
    <recommendedName>
        <fullName evidence="2">SANT domain-containing protein</fullName>
    </recommendedName>
</protein>
<dbReference type="AlphaFoldDB" id="A0A9Q0FV93"/>
<keyword evidence="4" id="KW-1185">Reference proteome</keyword>
<name>A0A9Q0FV93_9ROSI</name>
<dbReference type="OrthoDB" id="10258692at2759"/>
<dbReference type="PANTHER" id="PTHR47340:SF1">
    <property type="entry name" value="DUPLICATED HOMEODOMAIN-LIKE SUPERFAMILY PROTEIN"/>
    <property type="match status" value="1"/>
</dbReference>
<dbReference type="PROSITE" id="PS51293">
    <property type="entry name" value="SANT"/>
    <property type="match status" value="1"/>
</dbReference>